<proteinExistence type="predicted"/>
<gene>
    <name evidence="3" type="ORF">ALEPTO_LOCUS2491</name>
</gene>
<keyword evidence="2" id="KW-1133">Transmembrane helix</keyword>
<accession>A0A9N8Z8K5</accession>
<sequence length="210" mass="24323">MLRLLYRRDFSDNITIQTLVLSISIFFAFLITVSLFTVVVRGHMKNRLKAMKMPKNKDGSVLQWQQLKLRPLRLVTKNQVKDDIQIDFERELHQQKPTINAKKSGTSNQKNSNGDINNNIRVIIDVKTTTEFANNFVTNNSDLNSDHEIVHKEKDGPLEDKDEKDQSFEEQEETLIIGQETLDVFQPSSIERCLLFGFNNERRESAIIIT</sequence>
<protein>
    <submittedName>
        <fullName evidence="3">7390_t:CDS:1</fullName>
    </submittedName>
</protein>
<feature type="region of interest" description="Disordered" evidence="1">
    <location>
        <begin position="95"/>
        <end position="114"/>
    </location>
</feature>
<name>A0A9N8Z8K5_9GLOM</name>
<feature type="transmembrane region" description="Helical" evidence="2">
    <location>
        <begin position="20"/>
        <end position="40"/>
    </location>
</feature>
<evidence type="ECO:0000313" key="3">
    <source>
        <dbReference type="EMBL" id="CAG8481113.1"/>
    </source>
</evidence>
<keyword evidence="4" id="KW-1185">Reference proteome</keyword>
<reference evidence="3" key="1">
    <citation type="submission" date="2021-06" db="EMBL/GenBank/DDBJ databases">
        <authorList>
            <person name="Kallberg Y."/>
            <person name="Tangrot J."/>
            <person name="Rosling A."/>
        </authorList>
    </citation>
    <scope>NUCLEOTIDE SEQUENCE</scope>
    <source>
        <strain evidence="3">FL130A</strain>
    </source>
</reference>
<dbReference type="Proteomes" id="UP000789508">
    <property type="component" value="Unassembled WGS sequence"/>
</dbReference>
<feature type="compositionally biased region" description="Polar residues" evidence="1">
    <location>
        <begin position="95"/>
        <end position="112"/>
    </location>
</feature>
<dbReference type="EMBL" id="CAJVPS010000370">
    <property type="protein sequence ID" value="CAG8481113.1"/>
    <property type="molecule type" value="Genomic_DNA"/>
</dbReference>
<comment type="caution">
    <text evidence="3">The sequence shown here is derived from an EMBL/GenBank/DDBJ whole genome shotgun (WGS) entry which is preliminary data.</text>
</comment>
<evidence type="ECO:0000313" key="4">
    <source>
        <dbReference type="Proteomes" id="UP000789508"/>
    </source>
</evidence>
<evidence type="ECO:0000256" key="2">
    <source>
        <dbReference type="SAM" id="Phobius"/>
    </source>
</evidence>
<organism evidence="3 4">
    <name type="scientific">Ambispora leptoticha</name>
    <dbReference type="NCBI Taxonomy" id="144679"/>
    <lineage>
        <taxon>Eukaryota</taxon>
        <taxon>Fungi</taxon>
        <taxon>Fungi incertae sedis</taxon>
        <taxon>Mucoromycota</taxon>
        <taxon>Glomeromycotina</taxon>
        <taxon>Glomeromycetes</taxon>
        <taxon>Archaeosporales</taxon>
        <taxon>Ambisporaceae</taxon>
        <taxon>Ambispora</taxon>
    </lineage>
</organism>
<keyword evidence="2" id="KW-0472">Membrane</keyword>
<evidence type="ECO:0000256" key="1">
    <source>
        <dbReference type="SAM" id="MobiDB-lite"/>
    </source>
</evidence>
<keyword evidence="2" id="KW-0812">Transmembrane</keyword>
<dbReference type="AlphaFoldDB" id="A0A9N8Z8K5"/>
<dbReference type="OrthoDB" id="10498110at2759"/>